<evidence type="ECO:0000313" key="1">
    <source>
        <dbReference type="EMBL" id="HIR14463.1"/>
    </source>
</evidence>
<reference evidence="1" key="1">
    <citation type="submission" date="2020-10" db="EMBL/GenBank/DDBJ databases">
        <authorList>
            <person name="Gilroy R."/>
        </authorList>
    </citation>
    <scope>NUCLEOTIDE SEQUENCE</scope>
    <source>
        <strain evidence="1">ChiSjej4B22-8148</strain>
    </source>
</reference>
<reference evidence="1" key="2">
    <citation type="journal article" date="2021" name="PeerJ">
        <title>Extensive microbial diversity within the chicken gut microbiome revealed by metagenomics and culture.</title>
        <authorList>
            <person name="Gilroy R."/>
            <person name="Ravi A."/>
            <person name="Getino M."/>
            <person name="Pursley I."/>
            <person name="Horton D.L."/>
            <person name="Alikhan N.F."/>
            <person name="Baker D."/>
            <person name="Gharbi K."/>
            <person name="Hall N."/>
            <person name="Watson M."/>
            <person name="Adriaenssens E.M."/>
            <person name="Foster-Nyarko E."/>
            <person name="Jarju S."/>
            <person name="Secka A."/>
            <person name="Antonio M."/>
            <person name="Oren A."/>
            <person name="Chaudhuri R.R."/>
            <person name="La Ragione R."/>
            <person name="Hildebrand F."/>
            <person name="Pallen M.J."/>
        </authorList>
    </citation>
    <scope>NUCLEOTIDE SEQUENCE</scope>
    <source>
        <strain evidence="1">ChiSjej4B22-8148</strain>
    </source>
</reference>
<dbReference type="EMBL" id="DVGK01000125">
    <property type="protein sequence ID" value="HIR14463.1"/>
    <property type="molecule type" value="Genomic_DNA"/>
</dbReference>
<dbReference type="Proteomes" id="UP000886757">
    <property type="component" value="Unassembled WGS sequence"/>
</dbReference>
<organism evidence="1 2">
    <name type="scientific">Candidatus Choladousia intestinavium</name>
    <dbReference type="NCBI Taxonomy" id="2840727"/>
    <lineage>
        <taxon>Bacteria</taxon>
        <taxon>Bacillati</taxon>
        <taxon>Bacillota</taxon>
        <taxon>Clostridia</taxon>
        <taxon>Lachnospirales</taxon>
        <taxon>Lachnospiraceae</taxon>
        <taxon>Lachnospiraceae incertae sedis</taxon>
        <taxon>Candidatus Choladousia</taxon>
    </lineage>
</organism>
<sequence>MCLATAYNVKDHDSVILEYVSRIEVDGDKVILTDVLGDTKAVTGTLAMADLTGGVVKINCEN</sequence>
<comment type="caution">
    <text evidence="1">The sequence shown here is derived from an EMBL/GenBank/DDBJ whole genome shotgun (WGS) entry which is preliminary data.</text>
</comment>
<dbReference type="AlphaFoldDB" id="A0A9D1ADD6"/>
<accession>A0A9D1ADD6</accession>
<gene>
    <name evidence="1" type="ORF">IAB31_11140</name>
</gene>
<proteinExistence type="predicted"/>
<dbReference type="InterPro" id="IPR019300">
    <property type="entry name" value="CooT"/>
</dbReference>
<name>A0A9D1ADD6_9FIRM</name>
<protein>
    <submittedName>
        <fullName evidence="1">CooT family nickel-binding protein</fullName>
    </submittedName>
</protein>
<evidence type="ECO:0000313" key="2">
    <source>
        <dbReference type="Proteomes" id="UP000886757"/>
    </source>
</evidence>
<dbReference type="Pfam" id="PF10133">
    <property type="entry name" value="CooT"/>
    <property type="match status" value="1"/>
</dbReference>